<dbReference type="Proteomes" id="UP000612585">
    <property type="component" value="Unassembled WGS sequence"/>
</dbReference>
<dbReference type="SUPFAM" id="SSF160904">
    <property type="entry name" value="Jann2411-like"/>
    <property type="match status" value="1"/>
</dbReference>
<dbReference type="InterPro" id="IPR010852">
    <property type="entry name" value="ABATE"/>
</dbReference>
<protein>
    <recommendedName>
        <fullName evidence="1">Zinc finger CGNR domain-containing protein</fullName>
    </recommendedName>
</protein>
<accession>A0A8J4E346</accession>
<evidence type="ECO:0000259" key="1">
    <source>
        <dbReference type="Pfam" id="PF11706"/>
    </source>
</evidence>
<dbReference type="AlphaFoldDB" id="A0A8J4E346"/>
<gene>
    <name evidence="2" type="ORF">Vau01_051430</name>
</gene>
<dbReference type="Pfam" id="PF07336">
    <property type="entry name" value="ABATE"/>
    <property type="match status" value="1"/>
</dbReference>
<dbReference type="EMBL" id="BOPG01000032">
    <property type="protein sequence ID" value="GIJ57627.1"/>
    <property type="molecule type" value="Genomic_DNA"/>
</dbReference>
<dbReference type="Pfam" id="PF11706">
    <property type="entry name" value="zf-CGNR"/>
    <property type="match status" value="1"/>
</dbReference>
<evidence type="ECO:0000313" key="2">
    <source>
        <dbReference type="EMBL" id="GIJ57627.1"/>
    </source>
</evidence>
<proteinExistence type="predicted"/>
<sequence length="186" mass="20140">MVVSEPLSLRFANTRYAVRGQAHDGIGTRELLHAWLTRHADELGLTGAPRIGRTDVPAFVDLRDAVRDLIAVAVDGGRAPAHDDGVALLNRLSAGAPSWPTLVRADGRFQVVERATGDARASALAALARDAMTLLGGDLPGPLRACGAPGCVQFFIKDHPRREWCSPTCGNRVRAARHYLRHREVR</sequence>
<dbReference type="Gene3D" id="1.10.3300.10">
    <property type="entry name" value="Jann2411-like domain"/>
    <property type="match status" value="1"/>
</dbReference>
<feature type="domain" description="Zinc finger CGNR" evidence="1">
    <location>
        <begin position="143"/>
        <end position="182"/>
    </location>
</feature>
<dbReference type="InterPro" id="IPR023286">
    <property type="entry name" value="ABATE_dom_sf"/>
</dbReference>
<keyword evidence="3" id="KW-1185">Reference proteome</keyword>
<dbReference type="PANTHER" id="PTHR35525">
    <property type="entry name" value="BLL6575 PROTEIN"/>
    <property type="match status" value="1"/>
</dbReference>
<dbReference type="InterPro" id="IPR021005">
    <property type="entry name" value="Znf_CGNR"/>
</dbReference>
<dbReference type="PANTHER" id="PTHR35525:SF3">
    <property type="entry name" value="BLL6575 PROTEIN"/>
    <property type="match status" value="1"/>
</dbReference>
<name>A0A8J4E346_9ACTN</name>
<reference evidence="2" key="1">
    <citation type="submission" date="2021-01" db="EMBL/GenBank/DDBJ databases">
        <title>Whole genome shotgun sequence of Virgisporangium aurantiacum NBRC 16421.</title>
        <authorList>
            <person name="Komaki H."/>
            <person name="Tamura T."/>
        </authorList>
    </citation>
    <scope>NUCLEOTIDE SEQUENCE</scope>
    <source>
        <strain evidence="2">NBRC 16421</strain>
    </source>
</reference>
<organism evidence="2 3">
    <name type="scientific">Virgisporangium aurantiacum</name>
    <dbReference type="NCBI Taxonomy" id="175570"/>
    <lineage>
        <taxon>Bacteria</taxon>
        <taxon>Bacillati</taxon>
        <taxon>Actinomycetota</taxon>
        <taxon>Actinomycetes</taxon>
        <taxon>Micromonosporales</taxon>
        <taxon>Micromonosporaceae</taxon>
        <taxon>Virgisporangium</taxon>
    </lineage>
</organism>
<comment type="caution">
    <text evidence="2">The sequence shown here is derived from an EMBL/GenBank/DDBJ whole genome shotgun (WGS) entry which is preliminary data.</text>
</comment>
<evidence type="ECO:0000313" key="3">
    <source>
        <dbReference type="Proteomes" id="UP000612585"/>
    </source>
</evidence>